<keyword evidence="3" id="KW-0067">ATP-binding</keyword>
<dbReference type="Gene3D" id="1.10.510.10">
    <property type="entry name" value="Transferase(Phosphotransferase) domain 1"/>
    <property type="match status" value="1"/>
</dbReference>
<dbReference type="GO" id="GO:0005886">
    <property type="term" value="C:plasma membrane"/>
    <property type="evidence" value="ECO:0007669"/>
    <property type="project" value="UniProtKB-SubCell"/>
</dbReference>
<dbReference type="InterPro" id="IPR001245">
    <property type="entry name" value="Ser-Thr/Tyr_kinase_cat_dom"/>
</dbReference>
<feature type="binding site" evidence="3">
    <location>
        <position position="82"/>
    </location>
    <ligand>
        <name>ATP</name>
        <dbReference type="ChEBI" id="CHEBI:30616"/>
    </ligand>
</feature>
<keyword evidence="6" id="KW-1185">Reference proteome</keyword>
<gene>
    <name evidence="5" type="ORF">QVD17_29990</name>
</gene>
<evidence type="ECO:0000256" key="1">
    <source>
        <dbReference type="ARBA" id="ARBA00004236"/>
    </source>
</evidence>
<evidence type="ECO:0000256" key="3">
    <source>
        <dbReference type="PROSITE-ProRule" id="PRU10141"/>
    </source>
</evidence>
<dbReference type="SUPFAM" id="SSF56112">
    <property type="entry name" value="Protein kinase-like (PK-like)"/>
    <property type="match status" value="1"/>
</dbReference>
<accession>A0AAD8K125</accession>
<evidence type="ECO:0000259" key="4">
    <source>
        <dbReference type="PROSITE" id="PS50011"/>
    </source>
</evidence>
<dbReference type="Pfam" id="PF07714">
    <property type="entry name" value="PK_Tyr_Ser-Thr"/>
    <property type="match status" value="1"/>
</dbReference>
<comment type="subcellular location">
    <subcellularLocation>
        <location evidence="1">Cell membrane</location>
    </subcellularLocation>
</comment>
<dbReference type="EMBL" id="JAUHHV010000008">
    <property type="protein sequence ID" value="KAK1414247.1"/>
    <property type="molecule type" value="Genomic_DNA"/>
</dbReference>
<sequence length="359" mass="41398">MALEKYGIAYTRISHTASSSSQNVSSLEEMPAHLRAFTERELIEAMKVTKATKIGDGSFGNVYKTVVKSLQHPKHRIEVVVKRCTDRNQVKQTYQEYAAQVKVLGAINHPNIVRLIGYMEDNAQILVYEYMPNNSVFHHLHSSDTTPLSWNMRLKVAHDVARGIAYLHEASNFQVILGDLRSSNILLDENWNAKLADIRVAPDPNEEKNFMMEIQCVDPYKPPEYYKTVTTPTSNVWSYGAFLYELITGRCSKDSYWPKREDVLENWVKPYVETHDFKSIIDPRMEAVYSMESVEKLSNIAKRCLAKNPEKRPKMSEVLNMVSEIFASVSNTLEYPKKDDHPIKDNMKKWLFKALFCFK</sequence>
<dbReference type="AlphaFoldDB" id="A0AAD8K125"/>
<keyword evidence="2" id="KW-0472">Membrane</keyword>
<proteinExistence type="predicted"/>
<organism evidence="5 6">
    <name type="scientific">Tagetes erecta</name>
    <name type="common">African marigold</name>
    <dbReference type="NCBI Taxonomy" id="13708"/>
    <lineage>
        <taxon>Eukaryota</taxon>
        <taxon>Viridiplantae</taxon>
        <taxon>Streptophyta</taxon>
        <taxon>Embryophyta</taxon>
        <taxon>Tracheophyta</taxon>
        <taxon>Spermatophyta</taxon>
        <taxon>Magnoliopsida</taxon>
        <taxon>eudicotyledons</taxon>
        <taxon>Gunneridae</taxon>
        <taxon>Pentapetalae</taxon>
        <taxon>asterids</taxon>
        <taxon>campanulids</taxon>
        <taxon>Asterales</taxon>
        <taxon>Asteraceae</taxon>
        <taxon>Asteroideae</taxon>
        <taxon>Heliantheae alliance</taxon>
        <taxon>Tageteae</taxon>
        <taxon>Tagetes</taxon>
    </lineage>
</organism>
<dbReference type="GO" id="GO:0004672">
    <property type="term" value="F:protein kinase activity"/>
    <property type="evidence" value="ECO:0007669"/>
    <property type="project" value="InterPro"/>
</dbReference>
<dbReference type="PROSITE" id="PS00107">
    <property type="entry name" value="PROTEIN_KINASE_ATP"/>
    <property type="match status" value="1"/>
</dbReference>
<evidence type="ECO:0000313" key="6">
    <source>
        <dbReference type="Proteomes" id="UP001229421"/>
    </source>
</evidence>
<dbReference type="PIRSF" id="PIRSF000654">
    <property type="entry name" value="Integrin-linked_kinase"/>
    <property type="match status" value="1"/>
</dbReference>
<keyword evidence="2" id="KW-1003">Cell membrane</keyword>
<feature type="domain" description="Protein kinase" evidence="4">
    <location>
        <begin position="48"/>
        <end position="326"/>
    </location>
</feature>
<dbReference type="InterPro" id="IPR050823">
    <property type="entry name" value="Plant_Ser_Thr_Prot_Kinase"/>
</dbReference>
<reference evidence="5" key="1">
    <citation type="journal article" date="2023" name="bioRxiv">
        <title>Improved chromosome-level genome assembly for marigold (Tagetes erecta).</title>
        <authorList>
            <person name="Jiang F."/>
            <person name="Yuan L."/>
            <person name="Wang S."/>
            <person name="Wang H."/>
            <person name="Xu D."/>
            <person name="Wang A."/>
            <person name="Fan W."/>
        </authorList>
    </citation>
    <scope>NUCLEOTIDE SEQUENCE</scope>
    <source>
        <strain evidence="5">WSJ</strain>
        <tissue evidence="5">Leaf</tissue>
    </source>
</reference>
<dbReference type="PROSITE" id="PS50011">
    <property type="entry name" value="PROTEIN_KINASE_DOM"/>
    <property type="match status" value="1"/>
</dbReference>
<dbReference type="GO" id="GO:0005524">
    <property type="term" value="F:ATP binding"/>
    <property type="evidence" value="ECO:0007669"/>
    <property type="project" value="UniProtKB-UniRule"/>
</dbReference>
<protein>
    <recommendedName>
        <fullName evidence="4">Protein kinase domain-containing protein</fullName>
    </recommendedName>
</protein>
<name>A0AAD8K125_TARER</name>
<comment type="caution">
    <text evidence="5">The sequence shown here is derived from an EMBL/GenBank/DDBJ whole genome shotgun (WGS) entry which is preliminary data.</text>
</comment>
<dbReference type="PANTHER" id="PTHR45621">
    <property type="entry name" value="OS01G0588500 PROTEIN-RELATED"/>
    <property type="match status" value="1"/>
</dbReference>
<dbReference type="InterPro" id="IPR000719">
    <property type="entry name" value="Prot_kinase_dom"/>
</dbReference>
<evidence type="ECO:0000256" key="2">
    <source>
        <dbReference type="ARBA" id="ARBA00022475"/>
    </source>
</evidence>
<dbReference type="Proteomes" id="UP001229421">
    <property type="component" value="Unassembled WGS sequence"/>
</dbReference>
<keyword evidence="3" id="KW-0547">Nucleotide-binding</keyword>
<dbReference type="Gene3D" id="3.30.200.20">
    <property type="entry name" value="Phosphorylase Kinase, domain 1"/>
    <property type="match status" value="1"/>
</dbReference>
<dbReference type="InterPro" id="IPR011009">
    <property type="entry name" value="Kinase-like_dom_sf"/>
</dbReference>
<evidence type="ECO:0000313" key="5">
    <source>
        <dbReference type="EMBL" id="KAK1414247.1"/>
    </source>
</evidence>
<dbReference type="InterPro" id="IPR017441">
    <property type="entry name" value="Protein_kinase_ATP_BS"/>
</dbReference>